<dbReference type="PANTHER" id="PTHR43335:SF4">
    <property type="entry name" value="ABC TRANSPORTER, ATP-BINDING PROTEIN"/>
    <property type="match status" value="1"/>
</dbReference>
<dbReference type="InterPro" id="IPR003593">
    <property type="entry name" value="AAA+_ATPase"/>
</dbReference>
<dbReference type="PROSITE" id="PS00211">
    <property type="entry name" value="ABC_TRANSPORTER_1"/>
    <property type="match status" value="1"/>
</dbReference>
<evidence type="ECO:0000313" key="8">
    <source>
        <dbReference type="Proteomes" id="UP001498935"/>
    </source>
</evidence>
<dbReference type="InterPro" id="IPR017871">
    <property type="entry name" value="ABC_transporter-like_CS"/>
</dbReference>
<organism evidence="7 8">
    <name type="scientific">Brevibacterium ammoniilyticum</name>
    <dbReference type="NCBI Taxonomy" id="1046555"/>
    <lineage>
        <taxon>Bacteria</taxon>
        <taxon>Bacillati</taxon>
        <taxon>Actinomycetota</taxon>
        <taxon>Actinomycetes</taxon>
        <taxon>Micrococcales</taxon>
        <taxon>Brevibacteriaceae</taxon>
        <taxon>Brevibacterium</taxon>
    </lineage>
</organism>
<proteinExistence type="inferred from homology"/>
<keyword evidence="4 7" id="KW-0067">ATP-binding</keyword>
<sequence>MRGLTKSFGRTRVVDALTFDVRPGHVTGFLGPTGAGKSTTLQMILGLIAPDSGTALVGGRPLAAHRTPAAVAGSLLTTERMLPDLTVAGHLDWIVRLSGIAPAMRRKRIDEVLEQVGLSVSRGQRIAHLSLGMRQRLGVAAAIVSDPAVLILDEPLNGLDPEGITWLRTFLRDFAARGRTVFFSSHLLTEMALTADHVIIIRSGRLVADLSLDELRAQSQTGVSVTGPHLAPLVQSQRATGRTVTTGRTTALITGALARDVYRDSVRLGVDLDELRTLEPGLEDVFLELTRTPTPATNAEPGAHAEPATNADPAAHAAPETKDN</sequence>
<evidence type="ECO:0000256" key="2">
    <source>
        <dbReference type="ARBA" id="ARBA00022448"/>
    </source>
</evidence>
<comment type="similarity">
    <text evidence="1">Belongs to the ABC transporter superfamily.</text>
</comment>
<dbReference type="Gene3D" id="3.40.50.300">
    <property type="entry name" value="P-loop containing nucleotide triphosphate hydrolases"/>
    <property type="match status" value="1"/>
</dbReference>
<dbReference type="SMART" id="SM00382">
    <property type="entry name" value="AAA"/>
    <property type="match status" value="1"/>
</dbReference>
<dbReference type="InterPro" id="IPR027417">
    <property type="entry name" value="P-loop_NTPase"/>
</dbReference>
<name>A0ABP9U5U9_9MICO</name>
<keyword evidence="8" id="KW-1185">Reference proteome</keyword>
<keyword evidence="2" id="KW-0813">Transport</keyword>
<evidence type="ECO:0000313" key="7">
    <source>
        <dbReference type="EMBL" id="GAA5341011.1"/>
    </source>
</evidence>
<evidence type="ECO:0000256" key="4">
    <source>
        <dbReference type="ARBA" id="ARBA00022840"/>
    </source>
</evidence>
<keyword evidence="3" id="KW-0547">Nucleotide-binding</keyword>
<dbReference type="SUPFAM" id="SSF52540">
    <property type="entry name" value="P-loop containing nucleoside triphosphate hydrolases"/>
    <property type="match status" value="1"/>
</dbReference>
<dbReference type="PANTHER" id="PTHR43335">
    <property type="entry name" value="ABC TRANSPORTER, ATP-BINDING PROTEIN"/>
    <property type="match status" value="1"/>
</dbReference>
<gene>
    <name evidence="7" type="ORF">KACC15558_20510</name>
</gene>
<dbReference type="Pfam" id="PF00005">
    <property type="entry name" value="ABC_tran"/>
    <property type="match status" value="1"/>
</dbReference>
<reference evidence="7 8" key="1">
    <citation type="submission" date="2024-02" db="EMBL/GenBank/DDBJ databases">
        <title>Characterization of antibiotic resistant novel bacterial strains and their environmental applications.</title>
        <authorList>
            <person name="Manzoor S."/>
            <person name="Abbas S."/>
            <person name="Arshad M."/>
            <person name="Li W.J."/>
            <person name="Ahmed I."/>
        </authorList>
    </citation>
    <scope>NUCLEOTIDE SEQUENCE [LARGE SCALE GENOMIC DNA]</scope>
    <source>
        <strain evidence="7 8">KACC 15558</strain>
    </source>
</reference>
<feature type="compositionally biased region" description="Low complexity" evidence="5">
    <location>
        <begin position="304"/>
        <end position="318"/>
    </location>
</feature>
<evidence type="ECO:0000259" key="6">
    <source>
        <dbReference type="PROSITE" id="PS50893"/>
    </source>
</evidence>
<feature type="region of interest" description="Disordered" evidence="5">
    <location>
        <begin position="293"/>
        <end position="324"/>
    </location>
</feature>
<dbReference type="InterPro" id="IPR003439">
    <property type="entry name" value="ABC_transporter-like_ATP-bd"/>
</dbReference>
<evidence type="ECO:0000256" key="1">
    <source>
        <dbReference type="ARBA" id="ARBA00005417"/>
    </source>
</evidence>
<protein>
    <submittedName>
        <fullName evidence="7">ABC transporter ATP-binding protein</fullName>
    </submittedName>
</protein>
<dbReference type="EMBL" id="BAABNP010000007">
    <property type="protein sequence ID" value="GAA5341011.1"/>
    <property type="molecule type" value="Genomic_DNA"/>
</dbReference>
<dbReference type="Proteomes" id="UP001498935">
    <property type="component" value="Unassembled WGS sequence"/>
</dbReference>
<comment type="caution">
    <text evidence="7">The sequence shown here is derived from an EMBL/GenBank/DDBJ whole genome shotgun (WGS) entry which is preliminary data.</text>
</comment>
<feature type="domain" description="ABC transporter" evidence="6">
    <location>
        <begin position="1"/>
        <end position="228"/>
    </location>
</feature>
<evidence type="ECO:0000256" key="5">
    <source>
        <dbReference type="SAM" id="MobiDB-lite"/>
    </source>
</evidence>
<dbReference type="PROSITE" id="PS50893">
    <property type="entry name" value="ABC_TRANSPORTER_2"/>
    <property type="match status" value="1"/>
</dbReference>
<dbReference type="GO" id="GO:0005524">
    <property type="term" value="F:ATP binding"/>
    <property type="evidence" value="ECO:0007669"/>
    <property type="project" value="UniProtKB-KW"/>
</dbReference>
<dbReference type="RefSeq" id="WP_342038213.1">
    <property type="nucleotide sequence ID" value="NZ_BAABBK010000006.1"/>
</dbReference>
<accession>A0ABP9U5U9</accession>
<evidence type="ECO:0000256" key="3">
    <source>
        <dbReference type="ARBA" id="ARBA00022741"/>
    </source>
</evidence>